<comment type="similarity">
    <text evidence="2">Belongs to the OXR1 family.</text>
</comment>
<feature type="domain" description="DEP" evidence="7">
    <location>
        <begin position="512"/>
        <end position="571"/>
    </location>
</feature>
<dbReference type="Gene3D" id="1.10.506.10">
    <property type="entry name" value="GTPase Activation - p120gap, domain 1"/>
    <property type="match status" value="1"/>
</dbReference>
<proteinExistence type="inferred from homology"/>
<dbReference type="GO" id="GO:0005634">
    <property type="term" value="C:nucleus"/>
    <property type="evidence" value="ECO:0007669"/>
    <property type="project" value="TreeGrafter"/>
</dbReference>
<evidence type="ECO:0000256" key="2">
    <source>
        <dbReference type="ARBA" id="ARBA00009540"/>
    </source>
</evidence>
<dbReference type="PROSITE" id="PS50018">
    <property type="entry name" value="RAS_GTPASE_ACTIV_2"/>
    <property type="match status" value="1"/>
</dbReference>
<dbReference type="GO" id="GO:0006979">
    <property type="term" value="P:response to oxidative stress"/>
    <property type="evidence" value="ECO:0007669"/>
    <property type="project" value="TreeGrafter"/>
</dbReference>
<feature type="compositionally biased region" description="Low complexity" evidence="5">
    <location>
        <begin position="871"/>
        <end position="887"/>
    </location>
</feature>
<evidence type="ECO:0000256" key="3">
    <source>
        <dbReference type="ARBA" id="ARBA00023128"/>
    </source>
</evidence>
<dbReference type="InterPro" id="IPR006869">
    <property type="entry name" value="DUF547"/>
</dbReference>
<dbReference type="GO" id="GO:0035556">
    <property type="term" value="P:intracellular signal transduction"/>
    <property type="evidence" value="ECO:0007669"/>
    <property type="project" value="InterPro"/>
</dbReference>
<evidence type="ECO:0000256" key="4">
    <source>
        <dbReference type="ARBA" id="ARBA00040604"/>
    </source>
</evidence>
<protein>
    <recommendedName>
        <fullName evidence="4">Oxidation resistance protein 1</fullName>
    </recommendedName>
</protein>
<dbReference type="InterPro" id="IPR008936">
    <property type="entry name" value="Rho_GTPase_activation_prot"/>
</dbReference>
<dbReference type="Pfam" id="PF04784">
    <property type="entry name" value="DUF547"/>
    <property type="match status" value="1"/>
</dbReference>
<evidence type="ECO:0000259" key="7">
    <source>
        <dbReference type="PROSITE" id="PS50186"/>
    </source>
</evidence>
<dbReference type="InterPro" id="IPR000591">
    <property type="entry name" value="DEP_dom"/>
</dbReference>
<dbReference type="PANTHER" id="PTHR23354">
    <property type="entry name" value="NUCLEOLAR PROTEIN 7/ESTROGEN RECEPTOR COACTIVATOR-RELATED"/>
    <property type="match status" value="1"/>
</dbReference>
<name>A0A0L0DNX6_THETB</name>
<dbReference type="InterPro" id="IPR006571">
    <property type="entry name" value="TLDc_dom"/>
</dbReference>
<evidence type="ECO:0000256" key="1">
    <source>
        <dbReference type="ARBA" id="ARBA00004173"/>
    </source>
</evidence>
<dbReference type="EMBL" id="GL349484">
    <property type="protein sequence ID" value="KNC53970.1"/>
    <property type="molecule type" value="Genomic_DNA"/>
</dbReference>
<dbReference type="PROSITE" id="PS51886">
    <property type="entry name" value="TLDC"/>
    <property type="match status" value="1"/>
</dbReference>
<evidence type="ECO:0000256" key="5">
    <source>
        <dbReference type="SAM" id="MobiDB-lite"/>
    </source>
</evidence>
<dbReference type="InterPro" id="IPR001936">
    <property type="entry name" value="RasGAP_dom"/>
</dbReference>
<reference evidence="9 10" key="1">
    <citation type="submission" date="2010-05" db="EMBL/GenBank/DDBJ databases">
        <title>The Genome Sequence of Thecamonas trahens ATCC 50062.</title>
        <authorList>
            <consortium name="The Broad Institute Genome Sequencing Platform"/>
            <person name="Russ C."/>
            <person name="Cuomo C."/>
            <person name="Shea T."/>
            <person name="Young S.K."/>
            <person name="Zeng Q."/>
            <person name="Koehrsen M."/>
            <person name="Haas B."/>
            <person name="Borodovsky M."/>
            <person name="Guigo R."/>
            <person name="Alvarado L."/>
            <person name="Berlin A."/>
            <person name="Bochicchio J."/>
            <person name="Borenstein D."/>
            <person name="Chapman S."/>
            <person name="Chen Z."/>
            <person name="Freedman E."/>
            <person name="Gellesch M."/>
            <person name="Goldberg J."/>
            <person name="Griggs A."/>
            <person name="Gujja S."/>
            <person name="Heilman E."/>
            <person name="Heiman D."/>
            <person name="Hepburn T."/>
            <person name="Howarth C."/>
            <person name="Jen D."/>
            <person name="Larson L."/>
            <person name="Mehta T."/>
            <person name="Park D."/>
            <person name="Pearson M."/>
            <person name="Roberts A."/>
            <person name="Saif S."/>
            <person name="Shenoy N."/>
            <person name="Sisk P."/>
            <person name="Stolte C."/>
            <person name="Sykes S."/>
            <person name="Thomson T."/>
            <person name="Walk T."/>
            <person name="White J."/>
            <person name="Yandava C."/>
            <person name="Burger G."/>
            <person name="Gray M.W."/>
            <person name="Holland P.W.H."/>
            <person name="King N."/>
            <person name="Lang F.B.F."/>
            <person name="Roger A.J."/>
            <person name="Ruiz-Trillo I."/>
            <person name="Lander E."/>
            <person name="Nusbaum C."/>
        </authorList>
    </citation>
    <scope>NUCLEOTIDE SEQUENCE [LARGE SCALE GENOMIC DNA]</scope>
    <source>
        <strain evidence="9 10">ATCC 50062</strain>
    </source>
</reference>
<gene>
    <name evidence="9" type="ORF">AMSG_09618</name>
</gene>
<comment type="subcellular location">
    <subcellularLocation>
        <location evidence="1">Mitochondrion</location>
    </subcellularLocation>
</comment>
<dbReference type="PANTHER" id="PTHR23354:SF62">
    <property type="entry name" value="MUSTARD, ISOFORM V"/>
    <property type="match status" value="1"/>
</dbReference>
<dbReference type="PROSITE" id="PS50186">
    <property type="entry name" value="DEP"/>
    <property type="match status" value="1"/>
</dbReference>
<dbReference type="SMART" id="SM00584">
    <property type="entry name" value="TLDc"/>
    <property type="match status" value="1"/>
</dbReference>
<evidence type="ECO:0000313" key="10">
    <source>
        <dbReference type="Proteomes" id="UP000054408"/>
    </source>
</evidence>
<evidence type="ECO:0000259" key="8">
    <source>
        <dbReference type="PROSITE" id="PS51886"/>
    </source>
</evidence>
<keyword evidence="9" id="KW-0378">Hydrolase</keyword>
<keyword evidence="10" id="KW-1185">Reference proteome</keyword>
<feature type="domain" description="TLDc" evidence="8">
    <location>
        <begin position="937"/>
        <end position="1104"/>
    </location>
</feature>
<dbReference type="eggNOG" id="KOG2372">
    <property type="taxonomic scope" value="Eukaryota"/>
</dbReference>
<evidence type="ECO:0000259" key="6">
    <source>
        <dbReference type="PROSITE" id="PS50018"/>
    </source>
</evidence>
<dbReference type="AlphaFoldDB" id="A0A0L0DNX6"/>
<feature type="domain" description="Ras-GAP" evidence="6">
    <location>
        <begin position="112"/>
        <end position="317"/>
    </location>
</feature>
<keyword evidence="3" id="KW-0496">Mitochondrion</keyword>
<evidence type="ECO:0000313" key="9">
    <source>
        <dbReference type="EMBL" id="KNC53970.1"/>
    </source>
</evidence>
<dbReference type="GeneID" id="25568043"/>
<sequence length="1126" mass="121492">MEEIEALEMELGATVMITSLEQMSERWREQRLGWRPLDELVHVSKAIGADVAGNATEARTGDEESASHDGASRVASEELVAHFARLVLGADATSPPLAVLITLLTRVEDVCVNRALTAAVLAVAEETPDLDAIIRKLICEEVYASGSRHLLFCRFKPVSMLLEAFVDARCAPLLEACVGPIVADVTVAPVPHFLPGRARSSSLTSAELARNDDSADSQLEASVLSWSLRLLDTVTLSAHLVPAAVVGLFVHLRATMAKQYPDQPALHVAPVVVVLLLRYLVRAVADPAGYGLIDARPSPGQTRVLRAVARKFRAFITWFLWRSNPSLDDLLQPSFDAITSFFSAISLPSGPLPEPPRLDPGRLADRVVEAWRVGRAGCPTAVCSLRHGAVLALGADDAHPADAINTLGLGLKVSDVSVCTRKALGTFHQVCLRKWPILRTGLELRLPTVKPLREVVEALAAKPGAFGAACSGRGAEPDSPHLLVPALPLHDLVARMKRPVLPDVALKLDDDKSFTGAALVAWIQVHTSHGEHYYASKVAQELLDARLVYNVNNASDSMFSPSPETQYRLQEDEPARVLNRLAIFDSTAREPLQVARALVSAALVLFDHFGNMRGDVLARHLKVLRSSAAFRAFALATTELQGVVLDGLTSQERTAFYINVYNVAYMHASMISLPPSSPPLRVSYEKKVSYQIGPLGVVSLFEIEHALLRAGAPATPLIAKYHGSFPRYDEFEPQAAYACEAFESRLAFALSHGCLSSPLVSSYSAKHLSQEMYDATAAYVRENAVLDVHKQSVTVPGYMRTYACDIGTSHKDILYFVLQYASPAMRASLQSMIHSGLTINLLFAPDSWHAYYSVSVSNAVLPSEPQGAVTSGSASASASGSPPDAGSGVLGYSLHDPRPPKVYRGTGSTSPREIEALDVAASAATNAGCPELIGTSSLFTPAMLSSLWSWIPRRYTDDTFALVFQTQRDGYNMETLLRLADNLSPLVLVLQTTRGAVVGAYLSTGFESSSTGSFSGSGETFIFSLHPDMRKYTWRPGRPAHFVRVTDAQIAVGGGGGVNAGYGLWIDSELLHGGSVRSRTFANDPLVAPDTHFECTSLELWAFSTELPAHVLADVLERITSNSPSL</sequence>
<feature type="region of interest" description="Disordered" evidence="5">
    <location>
        <begin position="867"/>
        <end position="909"/>
    </location>
</feature>
<dbReference type="OrthoDB" id="418495at2759"/>
<dbReference type="GO" id="GO:0005739">
    <property type="term" value="C:mitochondrion"/>
    <property type="evidence" value="ECO:0007669"/>
    <property type="project" value="UniProtKB-SubCell"/>
</dbReference>
<dbReference type="Proteomes" id="UP000054408">
    <property type="component" value="Unassembled WGS sequence"/>
</dbReference>
<accession>A0A0L0DNX6</accession>
<dbReference type="SUPFAM" id="SSF48350">
    <property type="entry name" value="GTPase activation domain, GAP"/>
    <property type="match status" value="1"/>
</dbReference>
<dbReference type="RefSeq" id="XP_013754172.1">
    <property type="nucleotide sequence ID" value="XM_013898718.1"/>
</dbReference>
<dbReference type="GO" id="GO:0016787">
    <property type="term" value="F:hydrolase activity"/>
    <property type="evidence" value="ECO:0007669"/>
    <property type="project" value="UniProtKB-KW"/>
</dbReference>
<dbReference type="Pfam" id="PF07534">
    <property type="entry name" value="TLD"/>
    <property type="match status" value="1"/>
</dbReference>
<organism evidence="9 10">
    <name type="scientific">Thecamonas trahens ATCC 50062</name>
    <dbReference type="NCBI Taxonomy" id="461836"/>
    <lineage>
        <taxon>Eukaryota</taxon>
        <taxon>Apusozoa</taxon>
        <taxon>Apusomonadida</taxon>
        <taxon>Apusomonadidae</taxon>
        <taxon>Thecamonas</taxon>
    </lineage>
</organism>